<dbReference type="SUPFAM" id="SSF47473">
    <property type="entry name" value="EF-hand"/>
    <property type="match status" value="1"/>
</dbReference>
<evidence type="ECO:0000256" key="1">
    <source>
        <dbReference type="ARBA" id="ARBA00022737"/>
    </source>
</evidence>
<reference evidence="3" key="1">
    <citation type="submission" date="2022-11" db="UniProtKB">
        <authorList>
            <consortium name="EnsemblMetazoa"/>
        </authorList>
    </citation>
    <scope>IDENTIFICATION</scope>
</reference>
<dbReference type="InterPro" id="IPR002048">
    <property type="entry name" value="EF_hand_dom"/>
</dbReference>
<feature type="domain" description="EF-hand" evidence="2">
    <location>
        <begin position="11"/>
        <end position="46"/>
    </location>
</feature>
<dbReference type="GO" id="GO:0005509">
    <property type="term" value="F:calcium ion binding"/>
    <property type="evidence" value="ECO:0007669"/>
    <property type="project" value="InterPro"/>
</dbReference>
<dbReference type="Proteomes" id="UP000887568">
    <property type="component" value="Unplaced"/>
</dbReference>
<dbReference type="PANTHER" id="PTHR23048">
    <property type="entry name" value="MYOSIN LIGHT CHAIN 1, 3"/>
    <property type="match status" value="1"/>
</dbReference>
<dbReference type="Gene3D" id="1.10.238.10">
    <property type="entry name" value="EF-hand"/>
    <property type="match status" value="2"/>
</dbReference>
<dbReference type="InterPro" id="IPR050230">
    <property type="entry name" value="CALM/Myosin/TropC-like"/>
</dbReference>
<protein>
    <recommendedName>
        <fullName evidence="2">EF-hand domain-containing protein</fullName>
    </recommendedName>
</protein>
<name>A0A914BRX9_PATMI</name>
<organism evidence="3 4">
    <name type="scientific">Patiria miniata</name>
    <name type="common">Bat star</name>
    <name type="synonym">Asterina miniata</name>
    <dbReference type="NCBI Taxonomy" id="46514"/>
    <lineage>
        <taxon>Eukaryota</taxon>
        <taxon>Metazoa</taxon>
        <taxon>Echinodermata</taxon>
        <taxon>Eleutherozoa</taxon>
        <taxon>Asterozoa</taxon>
        <taxon>Asteroidea</taxon>
        <taxon>Valvatacea</taxon>
        <taxon>Valvatida</taxon>
        <taxon>Asterinidae</taxon>
        <taxon>Patiria</taxon>
    </lineage>
</organism>
<dbReference type="EnsemblMetazoa" id="XM_038223001.1">
    <property type="protein sequence ID" value="XP_038078929.1"/>
    <property type="gene ID" value="LOC119746190"/>
</dbReference>
<dbReference type="RefSeq" id="XP_038078929.1">
    <property type="nucleotide sequence ID" value="XM_038223001.1"/>
</dbReference>
<dbReference type="PROSITE" id="PS50222">
    <property type="entry name" value="EF_HAND_2"/>
    <property type="match status" value="2"/>
</dbReference>
<dbReference type="GO" id="GO:0016460">
    <property type="term" value="C:myosin II complex"/>
    <property type="evidence" value="ECO:0007669"/>
    <property type="project" value="TreeGrafter"/>
</dbReference>
<accession>A0A914BRX9</accession>
<dbReference type="GeneID" id="119746190"/>
<evidence type="ECO:0000259" key="2">
    <source>
        <dbReference type="PROSITE" id="PS50222"/>
    </source>
</evidence>
<keyword evidence="4" id="KW-1185">Reference proteome</keyword>
<dbReference type="CDD" id="cd00051">
    <property type="entry name" value="EFh"/>
    <property type="match status" value="1"/>
</dbReference>
<sequence>MAREPGNFSDDQIEEYKEIFTLFDKVGDHKIPSTDVGNVCRCIGFNPTLAEIKKLIGKADEYDRFTFEEFLPMLIAVAKSKDQGVFEDYLEGLKVFDKEANGLISAAEMRHVLTALGEKLTDDEMDILMAGHENEKGMINYEEWIKSIMVTLEG</sequence>
<feature type="domain" description="EF-hand" evidence="2">
    <location>
        <begin position="84"/>
        <end position="119"/>
    </location>
</feature>
<dbReference type="FunFam" id="1.10.238.10:FF:000003">
    <property type="entry name" value="Calmodulin A"/>
    <property type="match status" value="1"/>
</dbReference>
<dbReference type="OrthoDB" id="5959761at2759"/>
<dbReference type="OMA" id="NRDRGTY"/>
<proteinExistence type="predicted"/>
<evidence type="ECO:0000313" key="3">
    <source>
        <dbReference type="EnsemblMetazoa" id="XP_038078929.1"/>
    </source>
</evidence>
<dbReference type="AlphaFoldDB" id="A0A914BRX9"/>
<dbReference type="PANTHER" id="PTHR23048:SF49">
    <property type="entry name" value="FI08416P-RELATED"/>
    <property type="match status" value="1"/>
</dbReference>
<evidence type="ECO:0000313" key="4">
    <source>
        <dbReference type="Proteomes" id="UP000887568"/>
    </source>
</evidence>
<keyword evidence="1" id="KW-0677">Repeat</keyword>
<dbReference type="InterPro" id="IPR011992">
    <property type="entry name" value="EF-hand-dom_pair"/>
</dbReference>